<dbReference type="InterPro" id="IPR011335">
    <property type="entry name" value="Restrct_endonuc-II-like"/>
</dbReference>
<comment type="caution">
    <text evidence="2">The sequence shown here is derived from an EMBL/GenBank/DDBJ whole genome shotgun (WGS) entry which is preliminary data.</text>
</comment>
<feature type="domain" description="Putative restriction endonuclease" evidence="1">
    <location>
        <begin position="13"/>
        <end position="169"/>
    </location>
</feature>
<dbReference type="Pfam" id="PF05685">
    <property type="entry name" value="Uma2"/>
    <property type="match status" value="1"/>
</dbReference>
<sequence>MFLRILVPKSNVEQFEETARVNPGFIRMNLINGQLDIMPVVDKETARSESIINARVYDWYTANSNLVGTYISPLCCVTLPNGDIMNPSFAVVLNSRWNALTDVQQAQAYPPVAPNFIVELRPKLDSPQYFHNKMLRWIDGGVEEAISIDRFVNPPEIRIYSFDANTNQVIWLTHSNPSQIVSKVHTGFVINMENIL</sequence>
<dbReference type="GO" id="GO:0004519">
    <property type="term" value="F:endonuclease activity"/>
    <property type="evidence" value="ECO:0007669"/>
    <property type="project" value="UniProtKB-KW"/>
</dbReference>
<dbReference type="CDD" id="cd06260">
    <property type="entry name" value="DUF820-like"/>
    <property type="match status" value="1"/>
</dbReference>
<organism evidence="2 4">
    <name type="scientific">Rhizophagus clarus</name>
    <dbReference type="NCBI Taxonomy" id="94130"/>
    <lineage>
        <taxon>Eukaryota</taxon>
        <taxon>Fungi</taxon>
        <taxon>Fungi incertae sedis</taxon>
        <taxon>Mucoromycota</taxon>
        <taxon>Glomeromycotina</taxon>
        <taxon>Glomeromycetes</taxon>
        <taxon>Glomerales</taxon>
        <taxon>Glomeraceae</taxon>
        <taxon>Rhizophagus</taxon>
    </lineage>
</organism>
<dbReference type="PANTHER" id="PTHR34107:SF1">
    <property type="entry name" value="SLL0198 PROTEIN"/>
    <property type="match status" value="1"/>
</dbReference>
<dbReference type="Gene3D" id="3.90.1570.10">
    <property type="entry name" value="tt1808, chain A"/>
    <property type="match status" value="1"/>
</dbReference>
<dbReference type="PANTHER" id="PTHR34107">
    <property type="entry name" value="SLL0198 PROTEIN-RELATED"/>
    <property type="match status" value="1"/>
</dbReference>
<dbReference type="EMBL" id="BEXD01003989">
    <property type="protein sequence ID" value="GBC05143.1"/>
    <property type="molecule type" value="Genomic_DNA"/>
</dbReference>
<keyword evidence="3" id="KW-0378">Hydrolase</keyword>
<evidence type="ECO:0000259" key="1">
    <source>
        <dbReference type="Pfam" id="PF05685"/>
    </source>
</evidence>
<gene>
    <name evidence="3" type="ORF">RCL2_001585600</name>
    <name evidence="2" type="ORF">RclHR1_06060001</name>
</gene>
<proteinExistence type="predicted"/>
<protein>
    <submittedName>
        <fullName evidence="3">Uma2 family endonuclease</fullName>
    </submittedName>
</protein>
<dbReference type="EMBL" id="BLAL01000182">
    <property type="protein sequence ID" value="GES88933.1"/>
    <property type="molecule type" value="Genomic_DNA"/>
</dbReference>
<evidence type="ECO:0000313" key="3">
    <source>
        <dbReference type="EMBL" id="GES88933.1"/>
    </source>
</evidence>
<dbReference type="InterPro" id="IPR008538">
    <property type="entry name" value="Uma2"/>
</dbReference>
<name>A0A2Z6RW93_9GLOM</name>
<keyword evidence="4" id="KW-1185">Reference proteome</keyword>
<keyword evidence="3" id="KW-0540">Nuclease</keyword>
<dbReference type="GO" id="GO:0006302">
    <property type="term" value="P:double-strand break repair"/>
    <property type="evidence" value="ECO:0007669"/>
    <property type="project" value="UniProtKB-ARBA"/>
</dbReference>
<dbReference type="STRING" id="94130.A0A2Z6RW93"/>
<evidence type="ECO:0000313" key="2">
    <source>
        <dbReference type="EMBL" id="GBC05143.1"/>
    </source>
</evidence>
<dbReference type="SUPFAM" id="SSF52980">
    <property type="entry name" value="Restriction endonuclease-like"/>
    <property type="match status" value="1"/>
</dbReference>
<reference evidence="3" key="2">
    <citation type="submission" date="2019-10" db="EMBL/GenBank/DDBJ databases">
        <title>Conservation and host-specific expression of non-tandemly repeated heterogenous ribosome RNA gene in arbuscular mycorrhizal fungi.</title>
        <authorList>
            <person name="Maeda T."/>
            <person name="Kobayashi Y."/>
            <person name="Nakagawa T."/>
            <person name="Ezawa T."/>
            <person name="Yamaguchi K."/>
            <person name="Bino T."/>
            <person name="Nishimoto Y."/>
            <person name="Shigenobu S."/>
            <person name="Kawaguchi M."/>
        </authorList>
    </citation>
    <scope>NUCLEOTIDE SEQUENCE</scope>
    <source>
        <strain evidence="3">HR1</strain>
    </source>
</reference>
<evidence type="ECO:0000313" key="4">
    <source>
        <dbReference type="Proteomes" id="UP000247702"/>
    </source>
</evidence>
<dbReference type="Proteomes" id="UP000615446">
    <property type="component" value="Unassembled WGS sequence"/>
</dbReference>
<dbReference type="Proteomes" id="UP000247702">
    <property type="component" value="Unassembled WGS sequence"/>
</dbReference>
<dbReference type="OrthoDB" id="2305086at2759"/>
<dbReference type="InterPro" id="IPR012296">
    <property type="entry name" value="Nuclease_put_TT1808"/>
</dbReference>
<dbReference type="AlphaFoldDB" id="A0A2Z6RW93"/>
<accession>A0A2Z6RW93</accession>
<reference evidence="2 4" key="1">
    <citation type="submission" date="2017-11" db="EMBL/GenBank/DDBJ databases">
        <title>The genome of Rhizophagus clarus HR1 reveals common genetic basis of auxotrophy among arbuscular mycorrhizal fungi.</title>
        <authorList>
            <person name="Kobayashi Y."/>
        </authorList>
    </citation>
    <scope>NUCLEOTIDE SEQUENCE [LARGE SCALE GENOMIC DNA]</scope>
    <source>
        <strain evidence="2 4">HR1</strain>
    </source>
</reference>
<keyword evidence="3" id="KW-0255">Endonuclease</keyword>